<evidence type="ECO:0000256" key="1">
    <source>
        <dbReference type="SAM" id="SignalP"/>
    </source>
</evidence>
<organism evidence="3 4">
    <name type="scientific">Marasmius tenuissimus</name>
    <dbReference type="NCBI Taxonomy" id="585030"/>
    <lineage>
        <taxon>Eukaryota</taxon>
        <taxon>Fungi</taxon>
        <taxon>Dikarya</taxon>
        <taxon>Basidiomycota</taxon>
        <taxon>Agaricomycotina</taxon>
        <taxon>Agaricomycetes</taxon>
        <taxon>Agaricomycetidae</taxon>
        <taxon>Agaricales</taxon>
        <taxon>Marasmiineae</taxon>
        <taxon>Marasmiaceae</taxon>
        <taxon>Marasmius</taxon>
    </lineage>
</organism>
<dbReference type="SUPFAM" id="SSF49899">
    <property type="entry name" value="Concanavalin A-like lectins/glucanases"/>
    <property type="match status" value="1"/>
</dbReference>
<dbReference type="PANTHER" id="PTHR10963:SF24">
    <property type="entry name" value="GLYCOSIDASE C21B10.07-RELATED"/>
    <property type="match status" value="1"/>
</dbReference>
<keyword evidence="4" id="KW-1185">Reference proteome</keyword>
<feature type="domain" description="GH16" evidence="2">
    <location>
        <begin position="17"/>
        <end position="322"/>
    </location>
</feature>
<keyword evidence="1" id="KW-0732">Signal</keyword>
<dbReference type="Gene3D" id="2.60.120.200">
    <property type="match status" value="1"/>
</dbReference>
<dbReference type="CDD" id="cd02181">
    <property type="entry name" value="GH16_fungal_Lam16A_glucanase"/>
    <property type="match status" value="1"/>
</dbReference>
<gene>
    <name evidence="3" type="ORF">AAF712_014139</name>
</gene>
<reference evidence="3 4" key="1">
    <citation type="submission" date="2024-05" db="EMBL/GenBank/DDBJ databases">
        <title>A draft genome resource for the thread blight pathogen Marasmius tenuissimus strain MS-2.</title>
        <authorList>
            <person name="Yulfo-Soto G.E."/>
            <person name="Baruah I.K."/>
            <person name="Amoako-Attah I."/>
            <person name="Bukari Y."/>
            <person name="Meinhardt L.W."/>
            <person name="Bailey B.A."/>
            <person name="Cohen S.P."/>
        </authorList>
    </citation>
    <scope>NUCLEOTIDE SEQUENCE [LARGE SCALE GENOMIC DNA]</scope>
    <source>
        <strain evidence="3 4">MS-2</strain>
    </source>
</reference>
<dbReference type="Proteomes" id="UP001437256">
    <property type="component" value="Unassembled WGS sequence"/>
</dbReference>
<accession>A0ABR2ZD66</accession>
<dbReference type="Pfam" id="PF26113">
    <property type="entry name" value="GH16_XgeA"/>
    <property type="match status" value="1"/>
</dbReference>
<evidence type="ECO:0000313" key="3">
    <source>
        <dbReference type="EMBL" id="KAL0059167.1"/>
    </source>
</evidence>
<name>A0ABR2ZD66_9AGAR</name>
<dbReference type="PANTHER" id="PTHR10963">
    <property type="entry name" value="GLYCOSYL HYDROLASE-RELATED"/>
    <property type="match status" value="1"/>
</dbReference>
<evidence type="ECO:0000259" key="2">
    <source>
        <dbReference type="PROSITE" id="PS51762"/>
    </source>
</evidence>
<sequence>MLIPPFLLLVLSSLPLVTSYDLVRSYEGQTFFDDWDFYGSWDNLTLGDVWWLGREDSFSQNLAYINQAGNAILRVDNTSNVPLNEKRNTVRITSKDTYAVGSLWVIDLRHIPFGCSVWPAFWTKGPKWPDNGEIDIIEGINNMAANQMALHSTPGCFLPTQGMQTGKTLVTDCSTDAGCTVGELIPNSYGPGFAAAGGGVWATQFDVSGIYIWFWSRASIPKSIRDSDFSSSLQMFDWGLPSAAYPAIGCNVTEFFSPQNLVLDITLCGKWAGEPENYLPSCADQGPTKKCYTDNVVGPGSPKYDNAYFEVEYVRAYTTGGVMPTPTTPPSMPGRVGSGLRNGAVAGTEMRVEWVGLVLSVVVSLLVAGW</sequence>
<dbReference type="EMBL" id="JBBXMP010000246">
    <property type="protein sequence ID" value="KAL0059167.1"/>
    <property type="molecule type" value="Genomic_DNA"/>
</dbReference>
<dbReference type="InterPro" id="IPR013320">
    <property type="entry name" value="ConA-like_dom_sf"/>
</dbReference>
<proteinExistence type="predicted"/>
<feature type="signal peptide" evidence="1">
    <location>
        <begin position="1"/>
        <end position="19"/>
    </location>
</feature>
<dbReference type="PROSITE" id="PS51762">
    <property type="entry name" value="GH16_2"/>
    <property type="match status" value="1"/>
</dbReference>
<protein>
    <recommendedName>
        <fullName evidence="2">GH16 domain-containing protein</fullName>
    </recommendedName>
</protein>
<evidence type="ECO:0000313" key="4">
    <source>
        <dbReference type="Proteomes" id="UP001437256"/>
    </source>
</evidence>
<dbReference type="InterPro" id="IPR050546">
    <property type="entry name" value="Glycosyl_Hydrlase_16"/>
</dbReference>
<dbReference type="InterPro" id="IPR000757">
    <property type="entry name" value="Beta-glucanase-like"/>
</dbReference>
<feature type="chain" id="PRO_5045477268" description="GH16 domain-containing protein" evidence="1">
    <location>
        <begin position="20"/>
        <end position="370"/>
    </location>
</feature>
<comment type="caution">
    <text evidence="3">The sequence shown here is derived from an EMBL/GenBank/DDBJ whole genome shotgun (WGS) entry which is preliminary data.</text>
</comment>